<dbReference type="Proteomes" id="UP001159427">
    <property type="component" value="Unassembled WGS sequence"/>
</dbReference>
<evidence type="ECO:0000313" key="2">
    <source>
        <dbReference type="Proteomes" id="UP001159427"/>
    </source>
</evidence>
<keyword evidence="2" id="KW-1185">Reference proteome</keyword>
<name>A0ABN8Q7X4_9CNID</name>
<sequence length="134" mass="14609">MSDSFQDWSCSSACSQPQHCHLPRCTKVPFPETFTGSGKASPPITWASVHVSLSHGEKFSRVHSPAALWVHSVNTHGFEACAREAGDGSNGTGIINWMAFQDQPQVTSGSIAFGGMWTTETKCDILTFKQARRH</sequence>
<dbReference type="Gene3D" id="2.60.40.2080">
    <property type="match status" value="1"/>
</dbReference>
<proteinExistence type="predicted"/>
<comment type="caution">
    <text evidence="1">The sequence shown here is derived from an EMBL/GenBank/DDBJ whole genome shotgun (WGS) entry which is preliminary data.</text>
</comment>
<organism evidence="1 2">
    <name type="scientific">Porites evermanni</name>
    <dbReference type="NCBI Taxonomy" id="104178"/>
    <lineage>
        <taxon>Eukaryota</taxon>
        <taxon>Metazoa</taxon>
        <taxon>Cnidaria</taxon>
        <taxon>Anthozoa</taxon>
        <taxon>Hexacorallia</taxon>
        <taxon>Scleractinia</taxon>
        <taxon>Fungiina</taxon>
        <taxon>Poritidae</taxon>
        <taxon>Porites</taxon>
    </lineage>
</organism>
<reference evidence="1 2" key="1">
    <citation type="submission" date="2022-05" db="EMBL/GenBank/DDBJ databases">
        <authorList>
            <consortium name="Genoscope - CEA"/>
            <person name="William W."/>
        </authorList>
    </citation>
    <scope>NUCLEOTIDE SEQUENCE [LARGE SCALE GENOMIC DNA]</scope>
</reference>
<dbReference type="EMBL" id="CALNXI010001178">
    <property type="protein sequence ID" value="CAH3158825.1"/>
    <property type="molecule type" value="Genomic_DNA"/>
</dbReference>
<accession>A0ABN8Q7X4</accession>
<gene>
    <name evidence="1" type="ORF">PEVE_00002982</name>
</gene>
<dbReference type="InterPro" id="IPR037221">
    <property type="entry name" value="H-type_lectin_dom_sf"/>
</dbReference>
<protein>
    <submittedName>
        <fullName evidence="1">Uncharacterized protein</fullName>
    </submittedName>
</protein>
<evidence type="ECO:0000313" key="1">
    <source>
        <dbReference type="EMBL" id="CAH3158825.1"/>
    </source>
</evidence>